<dbReference type="HOGENOM" id="CLU_147284_0_0_6"/>
<dbReference type="RefSeq" id="WP_013345203.1">
    <property type="nucleotide sequence ID" value="NC_014541.1"/>
</dbReference>
<proteinExistence type="predicted"/>
<dbReference type="STRING" id="550540.Fbal_1693"/>
<name>E1SRE6_FERBD</name>
<organism evidence="1 2">
    <name type="scientific">Ferrimonas balearica (strain DSM 9799 / CCM 4581 / KCTC 23876 / PAT)</name>
    <dbReference type="NCBI Taxonomy" id="550540"/>
    <lineage>
        <taxon>Bacteria</taxon>
        <taxon>Pseudomonadati</taxon>
        <taxon>Pseudomonadota</taxon>
        <taxon>Gammaproteobacteria</taxon>
        <taxon>Alteromonadales</taxon>
        <taxon>Ferrimonadaceae</taxon>
        <taxon>Ferrimonas</taxon>
    </lineage>
</organism>
<sequence length="148" mass="15794">MSKATLLTLVTIIAALAISFVVMRSMNPSPAGEQAANNSGEARWLNEAIQCAAYYDLSAQILSGMDVPQMAAVAGRLATSAEQARNLANEQADAASVNQRIMAAQSEMRAAMPDQRSLGPLMSQYKGPCQSLMTDPNARLAYWQQQAG</sequence>
<dbReference type="OrthoDB" id="6990245at2"/>
<evidence type="ECO:0000313" key="2">
    <source>
        <dbReference type="Proteomes" id="UP000006683"/>
    </source>
</evidence>
<keyword evidence="2" id="KW-1185">Reference proteome</keyword>
<dbReference type="EMBL" id="CP002209">
    <property type="protein sequence ID" value="ADN75897.1"/>
    <property type="molecule type" value="Genomic_DNA"/>
</dbReference>
<dbReference type="Proteomes" id="UP000006683">
    <property type="component" value="Chromosome"/>
</dbReference>
<gene>
    <name evidence="1" type="ordered locus">Fbal_1693</name>
</gene>
<reference evidence="1 2" key="1">
    <citation type="journal article" date="2010" name="Stand. Genomic Sci.">
        <title>Complete genome sequence of Ferrimonas balearica type strain (PAT).</title>
        <authorList>
            <person name="Nolan M."/>
            <person name="Sikorski J."/>
            <person name="Davenport K."/>
            <person name="Lucas S."/>
            <person name="Glavina Del Rio T."/>
            <person name="Tice H."/>
            <person name="Cheng J."/>
            <person name="Goodwin L."/>
            <person name="Pitluck S."/>
            <person name="Liolios K."/>
            <person name="Ivanova N."/>
            <person name="Mavromatis K."/>
            <person name="Ovchinnikova G."/>
            <person name="Pati A."/>
            <person name="Chen A."/>
            <person name="Palaniappan K."/>
            <person name="Land M."/>
            <person name="Hauser L."/>
            <person name="Chang Y."/>
            <person name="Jeffries C."/>
            <person name="Tapia R."/>
            <person name="Brettin T."/>
            <person name="Detter J."/>
            <person name="Han C."/>
            <person name="Yasawong M."/>
            <person name="Rohde M."/>
            <person name="Tindall B."/>
            <person name="Goker M."/>
            <person name="Woyke T."/>
            <person name="Bristow J."/>
            <person name="Eisen J."/>
            <person name="Markowitz V."/>
            <person name="Hugenholtz P."/>
            <person name="Kyrpides N."/>
            <person name="Klenk H."/>
            <person name="Lapidus A."/>
        </authorList>
    </citation>
    <scope>NUCLEOTIDE SEQUENCE [LARGE SCALE GENOMIC DNA]</scope>
    <source>
        <strain evidence="2">DSM 9799 / CCM 4581 / KCTC 23876 / PAT</strain>
    </source>
</reference>
<protein>
    <submittedName>
        <fullName evidence="1">Uncharacterized protein</fullName>
    </submittedName>
</protein>
<accession>E1SRE6</accession>
<dbReference type="GeneID" id="67181900"/>
<evidence type="ECO:0000313" key="1">
    <source>
        <dbReference type="EMBL" id="ADN75897.1"/>
    </source>
</evidence>
<dbReference type="KEGG" id="fbl:Fbal_1693"/>
<dbReference type="eggNOG" id="ENOG503474Z">
    <property type="taxonomic scope" value="Bacteria"/>
</dbReference>
<dbReference type="AlphaFoldDB" id="E1SRE6"/>